<organism evidence="2">
    <name type="scientific">Oikopleura dioica</name>
    <name type="common">Tunicate</name>
    <dbReference type="NCBI Taxonomy" id="34765"/>
    <lineage>
        <taxon>Eukaryota</taxon>
        <taxon>Metazoa</taxon>
        <taxon>Chordata</taxon>
        <taxon>Tunicata</taxon>
        <taxon>Appendicularia</taxon>
        <taxon>Copelata</taxon>
        <taxon>Oikopleuridae</taxon>
        <taxon>Oikopleura</taxon>
    </lineage>
</organism>
<accession>E4XH36</accession>
<evidence type="ECO:0000313" key="2">
    <source>
        <dbReference type="EMBL" id="CBY09984.1"/>
    </source>
</evidence>
<sequence>MCEWFMTLCGFADDKSVKKQLEDLRNELISENEERLLDEESKRAEQKEQIQELKKRISDFEKREKQRIAAPPVVQRRQPTTANQTFYQSVSAIFPDQNPQQRTPSARIRARTSQDAANAKIKTQTQNDN</sequence>
<feature type="compositionally biased region" description="Basic and acidic residues" evidence="1">
    <location>
        <begin position="37"/>
        <end position="67"/>
    </location>
</feature>
<proteinExistence type="predicted"/>
<dbReference type="EMBL" id="FN653050">
    <property type="protein sequence ID" value="CBY09984.1"/>
    <property type="molecule type" value="Genomic_DNA"/>
</dbReference>
<gene>
    <name evidence="2" type="ORF">GSOID_T00010802001</name>
</gene>
<feature type="compositionally biased region" description="Polar residues" evidence="1">
    <location>
        <begin position="77"/>
        <end position="104"/>
    </location>
</feature>
<evidence type="ECO:0000256" key="1">
    <source>
        <dbReference type="SAM" id="MobiDB-lite"/>
    </source>
</evidence>
<feature type="compositionally biased region" description="Polar residues" evidence="1">
    <location>
        <begin position="111"/>
        <end position="129"/>
    </location>
</feature>
<protein>
    <submittedName>
        <fullName evidence="2">Uncharacterized protein</fullName>
    </submittedName>
</protein>
<reference evidence="2" key="1">
    <citation type="journal article" date="2010" name="Science">
        <title>Plasticity of animal genome architecture unmasked by rapid evolution of a pelagic tunicate.</title>
        <authorList>
            <person name="Denoeud F."/>
            <person name="Henriet S."/>
            <person name="Mungpakdee S."/>
            <person name="Aury J.M."/>
            <person name="Da Silva C."/>
            <person name="Brinkmann H."/>
            <person name="Mikhaleva J."/>
            <person name="Olsen L.C."/>
            <person name="Jubin C."/>
            <person name="Canestro C."/>
            <person name="Bouquet J.M."/>
            <person name="Danks G."/>
            <person name="Poulain J."/>
            <person name="Campsteijn C."/>
            <person name="Adamski M."/>
            <person name="Cross I."/>
            <person name="Yadetie F."/>
            <person name="Muffato M."/>
            <person name="Louis A."/>
            <person name="Butcher S."/>
            <person name="Tsagkogeorga G."/>
            <person name="Konrad A."/>
            <person name="Singh S."/>
            <person name="Jensen M.F."/>
            <person name="Cong E.H."/>
            <person name="Eikeseth-Otteraa H."/>
            <person name="Noel B."/>
            <person name="Anthouard V."/>
            <person name="Porcel B.M."/>
            <person name="Kachouri-Lafond R."/>
            <person name="Nishino A."/>
            <person name="Ugolini M."/>
            <person name="Chourrout P."/>
            <person name="Nishida H."/>
            <person name="Aasland R."/>
            <person name="Huzurbazar S."/>
            <person name="Westhof E."/>
            <person name="Delsuc F."/>
            <person name="Lehrach H."/>
            <person name="Reinhardt R."/>
            <person name="Weissenbach J."/>
            <person name="Roy S.W."/>
            <person name="Artiguenave F."/>
            <person name="Postlethwait J.H."/>
            <person name="Manak J.R."/>
            <person name="Thompson E.M."/>
            <person name="Jaillon O."/>
            <person name="Du Pasquier L."/>
            <person name="Boudinot P."/>
            <person name="Liberles D.A."/>
            <person name="Volff J.N."/>
            <person name="Philippe H."/>
            <person name="Lenhard B."/>
            <person name="Roest Crollius H."/>
            <person name="Wincker P."/>
            <person name="Chourrout D."/>
        </authorList>
    </citation>
    <scope>NUCLEOTIDE SEQUENCE [LARGE SCALE GENOMIC DNA]</scope>
</reference>
<evidence type="ECO:0000313" key="3">
    <source>
        <dbReference type="Proteomes" id="UP000001307"/>
    </source>
</evidence>
<feature type="region of interest" description="Disordered" evidence="1">
    <location>
        <begin position="37"/>
        <end position="129"/>
    </location>
</feature>
<keyword evidence="3" id="KW-1185">Reference proteome</keyword>
<name>E4XH36_OIKDI</name>
<dbReference type="Proteomes" id="UP000001307">
    <property type="component" value="Unassembled WGS sequence"/>
</dbReference>
<dbReference type="AlphaFoldDB" id="E4XH36"/>
<dbReference type="InParanoid" id="E4XH36"/>